<protein>
    <submittedName>
        <fullName evidence="1">Uncharacterized protein</fullName>
    </submittedName>
</protein>
<dbReference type="EMBL" id="QVQT01000004">
    <property type="protein sequence ID" value="RFU16583.1"/>
    <property type="molecule type" value="Genomic_DNA"/>
</dbReference>
<evidence type="ECO:0000313" key="2">
    <source>
        <dbReference type="Proteomes" id="UP000264702"/>
    </source>
</evidence>
<organism evidence="1 2">
    <name type="scientific">Paracidobacterium acidisoli</name>
    <dbReference type="NCBI Taxonomy" id="2303751"/>
    <lineage>
        <taxon>Bacteria</taxon>
        <taxon>Pseudomonadati</taxon>
        <taxon>Acidobacteriota</taxon>
        <taxon>Terriglobia</taxon>
        <taxon>Terriglobales</taxon>
        <taxon>Acidobacteriaceae</taxon>
        <taxon>Paracidobacterium</taxon>
    </lineage>
</organism>
<keyword evidence="2" id="KW-1185">Reference proteome</keyword>
<proteinExistence type="predicted"/>
<gene>
    <name evidence="1" type="ORF">D0Y96_14105</name>
</gene>
<accession>A0A372IPW0</accession>
<sequence>MGFAGAIPALVVLACVLGAPDMSFGAAAKKGHSVALGAVRQEVYSAEGDPAGARPGETELKVRPLVVDGRVKEWTTGEAHDVTQRSFTVRRAVRLNDALPTDKKEHWVWQRGPWLMVDRSSGKIAALHLPDFDSAVSDVVWFRDYAAYCGLNRSGKQLYAVVAQIDVRKPLLSKKLAAWEGDGHASPACADAVWQREPLRIRFQATGGEAVSFDLVGSSAALVEDGDAGDTE</sequence>
<reference evidence="1 2" key="1">
    <citation type="submission" date="2018-08" db="EMBL/GenBank/DDBJ databases">
        <title>Acidipila sp. 4G-K13, an acidobacterium isolated from forest soil.</title>
        <authorList>
            <person name="Gao Z.-H."/>
            <person name="Qiu L.-H."/>
        </authorList>
    </citation>
    <scope>NUCLEOTIDE SEQUENCE [LARGE SCALE GENOMIC DNA]</scope>
    <source>
        <strain evidence="1 2">4G-K13</strain>
    </source>
</reference>
<name>A0A372IPW0_9BACT</name>
<dbReference type="AlphaFoldDB" id="A0A372IPW0"/>
<evidence type="ECO:0000313" key="1">
    <source>
        <dbReference type="EMBL" id="RFU16583.1"/>
    </source>
</evidence>
<comment type="caution">
    <text evidence="1">The sequence shown here is derived from an EMBL/GenBank/DDBJ whole genome shotgun (WGS) entry which is preliminary data.</text>
</comment>
<dbReference type="RefSeq" id="WP_117301121.1">
    <property type="nucleotide sequence ID" value="NZ_QVQT02000004.1"/>
</dbReference>
<dbReference type="OrthoDB" id="115311at2"/>
<dbReference type="Proteomes" id="UP000264702">
    <property type="component" value="Unassembled WGS sequence"/>
</dbReference>